<feature type="binding site" evidence="7">
    <location>
        <position position="139"/>
    </location>
    <ligand>
        <name>substrate</name>
    </ligand>
</feature>
<evidence type="ECO:0000256" key="7">
    <source>
        <dbReference type="PIRSR" id="PIRSR038994-2"/>
    </source>
</evidence>
<sequence length="384" mass="40070">MTIAFTGGAILTPVGFQTDMSLLVEGSVITAVGPTAHQDADTVIDLAGDMLIPGFTDIQVNGGGGILFNDNPTVDAIRAIGRAHRPFGTTGYLPTLISDDLDKTAAAIAAVDAAITEGVPGVLGIHIEGPFLNPLKKGIHNADKFRTLDDAAIDLLSSLKHGVTHVTLAPEQTSPDMIRKLVQRGVKVSAGHTNATYEETMDALDAGLSGFTHLYNAMTPMESRKPGVVGAAFAYARSFAGIIVDGFHVHPGSLKAAIAAKGIHHMMLVTDAMPCVGAKDKSFRLQGIDIKVIDGKCTGPDGTLAGSDLDMISAVRNSINWLDISLESAVAMASTSPAAYLGLTETIGTLETGKQANMLRLSASLDIKESWIGGREATDPTRST</sequence>
<evidence type="ECO:0000313" key="10">
    <source>
        <dbReference type="EMBL" id="GHF13756.1"/>
    </source>
</evidence>
<dbReference type="InterPro" id="IPR011059">
    <property type="entry name" value="Metal-dep_hydrolase_composite"/>
</dbReference>
<dbReference type="InterPro" id="IPR032466">
    <property type="entry name" value="Metal_Hydrolase"/>
</dbReference>
<dbReference type="AlphaFoldDB" id="A0A919AMC5"/>
<keyword evidence="3 5" id="KW-0378">Hydrolase</keyword>
<dbReference type="PANTHER" id="PTHR11113:SF14">
    <property type="entry name" value="N-ACETYLGLUCOSAMINE-6-PHOSPHATE DEACETYLASE"/>
    <property type="match status" value="1"/>
</dbReference>
<name>A0A919AMC5_9PROT</name>
<evidence type="ECO:0000256" key="5">
    <source>
        <dbReference type="PIRNR" id="PIRNR038994"/>
    </source>
</evidence>
<dbReference type="PIRSF" id="PIRSF038994">
    <property type="entry name" value="NagA"/>
    <property type="match status" value="1"/>
</dbReference>
<dbReference type="GO" id="GO:0006046">
    <property type="term" value="P:N-acetylglucosamine catabolic process"/>
    <property type="evidence" value="ECO:0007669"/>
    <property type="project" value="TreeGrafter"/>
</dbReference>
<evidence type="ECO:0000256" key="4">
    <source>
        <dbReference type="ARBA" id="ARBA00023277"/>
    </source>
</evidence>
<feature type="binding site" evidence="7">
    <location>
        <position position="224"/>
    </location>
    <ligand>
        <name>substrate</name>
    </ligand>
</feature>
<feature type="binding site" evidence="7">
    <location>
        <position position="248"/>
    </location>
    <ligand>
        <name>substrate</name>
    </ligand>
</feature>
<dbReference type="PANTHER" id="PTHR11113">
    <property type="entry name" value="N-ACETYLGLUCOSAMINE-6-PHOSPHATE DEACETYLASE"/>
    <property type="match status" value="1"/>
</dbReference>
<comment type="similarity">
    <text evidence="1 5">Belongs to the metallo-dependent hydrolases superfamily. NagA family.</text>
</comment>
<evidence type="ECO:0000256" key="8">
    <source>
        <dbReference type="PIRSR" id="PIRSR038994-3"/>
    </source>
</evidence>
<dbReference type="RefSeq" id="WP_191249954.1">
    <property type="nucleotide sequence ID" value="NZ_BNCI01000001.1"/>
</dbReference>
<dbReference type="InterPro" id="IPR003764">
    <property type="entry name" value="GlcNAc_6-P_deAcase"/>
</dbReference>
<keyword evidence="2 8" id="KW-0479">Metal-binding</keyword>
<feature type="domain" description="Amidohydrolase-related" evidence="9">
    <location>
        <begin position="50"/>
        <end position="361"/>
    </location>
</feature>
<feature type="binding site" evidence="8">
    <location>
        <position position="128"/>
    </location>
    <ligand>
        <name>Zn(2+)</name>
        <dbReference type="ChEBI" id="CHEBI:29105"/>
    </ligand>
</feature>
<reference evidence="10" key="1">
    <citation type="journal article" date="2014" name="Int. J. Syst. Evol. Microbiol.">
        <title>Complete genome sequence of Corynebacterium casei LMG S-19264T (=DSM 44701T), isolated from a smear-ripened cheese.</title>
        <authorList>
            <consortium name="US DOE Joint Genome Institute (JGI-PGF)"/>
            <person name="Walter F."/>
            <person name="Albersmeier A."/>
            <person name="Kalinowski J."/>
            <person name="Ruckert C."/>
        </authorList>
    </citation>
    <scope>NUCLEOTIDE SEQUENCE</scope>
    <source>
        <strain evidence="10">KCTC 42590</strain>
    </source>
</reference>
<evidence type="ECO:0000256" key="2">
    <source>
        <dbReference type="ARBA" id="ARBA00022723"/>
    </source>
</evidence>
<keyword evidence="11" id="KW-1185">Reference proteome</keyword>
<dbReference type="Proteomes" id="UP000630923">
    <property type="component" value="Unassembled WGS sequence"/>
</dbReference>
<feature type="binding site" evidence="7">
    <location>
        <begin position="216"/>
        <end position="217"/>
    </location>
    <ligand>
        <name>substrate</name>
    </ligand>
</feature>
<gene>
    <name evidence="10" type="ORF">GCM10017044_04800</name>
</gene>
<dbReference type="GO" id="GO:0008448">
    <property type="term" value="F:N-acetylglucosamine-6-phosphate deacetylase activity"/>
    <property type="evidence" value="ECO:0007669"/>
    <property type="project" value="InterPro"/>
</dbReference>
<dbReference type="EMBL" id="BNCI01000001">
    <property type="protein sequence ID" value="GHF13756.1"/>
    <property type="molecule type" value="Genomic_DNA"/>
</dbReference>
<evidence type="ECO:0000256" key="3">
    <source>
        <dbReference type="ARBA" id="ARBA00022801"/>
    </source>
</evidence>
<protein>
    <submittedName>
        <fullName evidence="10">N-acetylglucosamine-6-phosphate deacetylase</fullName>
    </submittedName>
</protein>
<reference evidence="10" key="2">
    <citation type="submission" date="2020-09" db="EMBL/GenBank/DDBJ databases">
        <authorList>
            <person name="Sun Q."/>
            <person name="Kim S."/>
        </authorList>
    </citation>
    <scope>NUCLEOTIDE SEQUENCE</scope>
    <source>
        <strain evidence="10">KCTC 42590</strain>
    </source>
</reference>
<comment type="cofactor">
    <cofactor evidence="8">
        <name>a divalent metal cation</name>
        <dbReference type="ChEBI" id="CHEBI:60240"/>
    </cofactor>
    <text evidence="8">Binds 1 divalent metal cation per subunit.</text>
</comment>
<dbReference type="SUPFAM" id="SSF51338">
    <property type="entry name" value="Composite domain of metallo-dependent hydrolases"/>
    <property type="match status" value="1"/>
</dbReference>
<dbReference type="Pfam" id="PF01979">
    <property type="entry name" value="Amidohydro_1"/>
    <property type="match status" value="1"/>
</dbReference>
<dbReference type="NCBIfam" id="TIGR00221">
    <property type="entry name" value="nagA"/>
    <property type="match status" value="1"/>
</dbReference>
<proteinExistence type="inferred from homology"/>
<dbReference type="FunFam" id="3.20.20.140:FF:000004">
    <property type="entry name" value="N-acetylglucosamine-6-phosphate deacetylase"/>
    <property type="match status" value="1"/>
</dbReference>
<keyword evidence="4 5" id="KW-0119">Carbohydrate metabolism</keyword>
<dbReference type="Gene3D" id="3.20.20.140">
    <property type="entry name" value="Metal-dependent hydrolases"/>
    <property type="match status" value="1"/>
</dbReference>
<evidence type="ECO:0000313" key="11">
    <source>
        <dbReference type="Proteomes" id="UP000630923"/>
    </source>
</evidence>
<organism evidence="10 11">
    <name type="scientific">Kordiimonas sediminis</name>
    <dbReference type="NCBI Taxonomy" id="1735581"/>
    <lineage>
        <taxon>Bacteria</taxon>
        <taxon>Pseudomonadati</taxon>
        <taxon>Pseudomonadota</taxon>
        <taxon>Alphaproteobacteria</taxon>
        <taxon>Kordiimonadales</taxon>
        <taxon>Kordiimonadaceae</taxon>
        <taxon>Kordiimonas</taxon>
    </lineage>
</organism>
<dbReference type="InterPro" id="IPR006680">
    <property type="entry name" value="Amidohydro-rel"/>
</dbReference>
<feature type="binding site" evidence="8">
    <location>
        <position position="213"/>
    </location>
    <ligand>
        <name>Zn(2+)</name>
        <dbReference type="ChEBI" id="CHEBI:29105"/>
    </ligand>
</feature>
<accession>A0A919AMC5</accession>
<evidence type="ECO:0000256" key="1">
    <source>
        <dbReference type="ARBA" id="ARBA00010716"/>
    </source>
</evidence>
<dbReference type="Gene3D" id="2.30.40.10">
    <property type="entry name" value="Urease, subunit C, domain 1"/>
    <property type="match status" value="1"/>
</dbReference>
<feature type="active site" description="Proton donor/acceptor" evidence="6">
    <location>
        <position position="271"/>
    </location>
</feature>
<feature type="binding site" evidence="8">
    <location>
        <position position="192"/>
    </location>
    <ligand>
        <name>Zn(2+)</name>
        <dbReference type="ChEBI" id="CHEBI:29105"/>
    </ligand>
</feature>
<evidence type="ECO:0000259" key="9">
    <source>
        <dbReference type="Pfam" id="PF01979"/>
    </source>
</evidence>
<dbReference type="SUPFAM" id="SSF51556">
    <property type="entry name" value="Metallo-dependent hydrolases"/>
    <property type="match status" value="1"/>
</dbReference>
<feature type="binding site" evidence="7">
    <location>
        <begin position="304"/>
        <end position="306"/>
    </location>
    <ligand>
        <name>substrate</name>
    </ligand>
</feature>
<dbReference type="GO" id="GO:0046872">
    <property type="term" value="F:metal ion binding"/>
    <property type="evidence" value="ECO:0007669"/>
    <property type="project" value="UniProtKB-KW"/>
</dbReference>
<evidence type="ECO:0000256" key="6">
    <source>
        <dbReference type="PIRSR" id="PIRSR038994-1"/>
    </source>
</evidence>
<dbReference type="CDD" id="cd00854">
    <property type="entry name" value="NagA"/>
    <property type="match status" value="1"/>
</dbReference>
<comment type="caution">
    <text evidence="10">The sequence shown here is derived from an EMBL/GenBank/DDBJ whole genome shotgun (WGS) entry which is preliminary data.</text>
</comment>